<keyword evidence="3" id="KW-1185">Reference proteome</keyword>
<dbReference type="KEGG" id="tuz:TUZN_0723"/>
<evidence type="ECO:0000256" key="1">
    <source>
        <dbReference type="SAM" id="Phobius"/>
    </source>
</evidence>
<evidence type="ECO:0000313" key="2">
    <source>
        <dbReference type="EMBL" id="AEA12213.1"/>
    </source>
</evidence>
<dbReference type="Proteomes" id="UP000008138">
    <property type="component" value="Chromosome"/>
</dbReference>
<sequence length="100" mass="10208">MKFAVASAIFSLAALALALAVKGLAAPLALPVYVSLAAIDVALFVLGLRDAAAALDIAAGEWEAAELKSVRALLVVLFFMSIVVLGYLILAHVAPSVFAA</sequence>
<dbReference type="STRING" id="999630.TUZN_0723"/>
<protein>
    <submittedName>
        <fullName evidence="2">Uncharacterized protein</fullName>
    </submittedName>
</protein>
<feature type="transmembrane region" description="Helical" evidence="1">
    <location>
        <begin position="30"/>
        <end position="48"/>
    </location>
</feature>
<dbReference type="RefSeq" id="WP_013679549.1">
    <property type="nucleotide sequence ID" value="NC_015315.1"/>
</dbReference>
<accession>F2L4N5</accession>
<dbReference type="EMBL" id="CP002590">
    <property type="protein sequence ID" value="AEA12213.1"/>
    <property type="molecule type" value="Genomic_DNA"/>
</dbReference>
<dbReference type="AlphaFoldDB" id="F2L4N5"/>
<feature type="transmembrane region" description="Helical" evidence="1">
    <location>
        <begin position="69"/>
        <end position="90"/>
    </location>
</feature>
<reference key="2">
    <citation type="submission" date="2011-03" db="EMBL/GenBank/DDBJ databases">
        <title>Complete genome sequence of the thermoacidophilic crenarchaeon Thermoproteus uzoniensis 768-20.</title>
        <authorList>
            <person name="Mardanov A.V."/>
            <person name="Gumerov V.M."/>
            <person name="Beletsky A.V."/>
            <person name="Prokofeva M.I."/>
            <person name="Bonch-Osmolovskaya E.A."/>
            <person name="Ravin N.V."/>
            <person name="Skryabin K.G."/>
        </authorList>
    </citation>
    <scope>NUCLEOTIDE SEQUENCE</scope>
    <source>
        <strain>768-20</strain>
    </source>
</reference>
<proteinExistence type="predicted"/>
<keyword evidence="1" id="KW-0812">Transmembrane</keyword>
<name>F2L4N5_THEU7</name>
<gene>
    <name evidence="2" type="ordered locus">TUZN_0723</name>
</gene>
<keyword evidence="1" id="KW-0472">Membrane</keyword>
<organism evidence="2 3">
    <name type="scientific">Thermoproteus uzoniensis (strain 768-20)</name>
    <dbReference type="NCBI Taxonomy" id="999630"/>
    <lineage>
        <taxon>Archaea</taxon>
        <taxon>Thermoproteota</taxon>
        <taxon>Thermoprotei</taxon>
        <taxon>Thermoproteales</taxon>
        <taxon>Thermoproteaceae</taxon>
        <taxon>Thermoproteus</taxon>
    </lineage>
</organism>
<dbReference type="GeneID" id="10360262"/>
<keyword evidence="1" id="KW-1133">Transmembrane helix</keyword>
<reference evidence="2 3" key="1">
    <citation type="journal article" date="2011" name="J. Bacteriol.">
        <title>Complete genome sequence of the thermoacidophilic crenarchaeon Thermoproteus uzoniensis 768-20.</title>
        <authorList>
            <person name="Mardanov A.V."/>
            <person name="Gumerov V.M."/>
            <person name="Beletsky A.V."/>
            <person name="Prokofeva M.I."/>
            <person name="Bonch-Osmolovskaya E.A."/>
            <person name="Ravin N.V."/>
            <person name="Skryabin K.G."/>
        </authorList>
    </citation>
    <scope>NUCLEOTIDE SEQUENCE [LARGE SCALE GENOMIC DNA]</scope>
    <source>
        <strain evidence="2 3">768-20</strain>
    </source>
</reference>
<dbReference type="OrthoDB" id="385794at2157"/>
<dbReference type="HOGENOM" id="CLU_2313947_0_0_2"/>
<evidence type="ECO:0000313" key="3">
    <source>
        <dbReference type="Proteomes" id="UP000008138"/>
    </source>
</evidence>